<evidence type="ECO:0000259" key="2">
    <source>
        <dbReference type="Pfam" id="PF02625"/>
    </source>
</evidence>
<protein>
    <recommendedName>
        <fullName evidence="6">Carbon monoxide dehydrogenase accessory protein</fullName>
    </recommendedName>
</protein>
<evidence type="ECO:0000313" key="5">
    <source>
        <dbReference type="Proteomes" id="UP000176005"/>
    </source>
</evidence>
<dbReference type="Proteomes" id="UP000176005">
    <property type="component" value="Unassembled WGS sequence"/>
</dbReference>
<accession>A0A1E7L9W2</accession>
<dbReference type="Gene3D" id="3.40.50.720">
    <property type="entry name" value="NAD(P)-binding Rossmann-like Domain"/>
    <property type="match status" value="1"/>
</dbReference>
<dbReference type="Pfam" id="PF02625">
    <property type="entry name" value="XdhC_CoxI"/>
    <property type="match status" value="1"/>
</dbReference>
<sequence length="359" mass="36062">MPSRVSTRAGELAEHRVPFAHARVVRAQVPTSAHAGDEAIVLQDGSVDGFVGGVCAEGTVRTAALRAMREDAAVLLRVLPAGDDVSFPDSPGAEVVVNPCLSGGALEIFIEPRLPPPLLGVVGGTPVADALVAMAEVLGHTTVRCGPGSGVAGTDGVNRTDEADGTDGSGGSAAAVPRNASAVIVATHGRDEEETIRAALDAGVRYVALVASPRRGGAVLEGMGLTPEEARRVSTPAGFDIGARTAPEVALSILAEMVAALRADEREAHGTPAHGTSGTSGASSPADPQPEPPRQESDPVCGMTVTVMPDTPRLTVDGTDVFFCGTGCRDGYARSTGGDADAHADTAAAGAGAHPVAGR</sequence>
<dbReference type="InterPro" id="IPR003777">
    <property type="entry name" value="XdhC_CoxI"/>
</dbReference>
<dbReference type="Pfam" id="PF13478">
    <property type="entry name" value="XdhC_C"/>
    <property type="match status" value="1"/>
</dbReference>
<evidence type="ECO:0000256" key="1">
    <source>
        <dbReference type="SAM" id="MobiDB-lite"/>
    </source>
</evidence>
<dbReference type="PATRIC" id="fig|518642.10.peg.7350"/>
<dbReference type="RefSeq" id="WP_070015562.1">
    <property type="nucleotide sequence ID" value="NZ_LJGW01000110.1"/>
</dbReference>
<feature type="region of interest" description="Disordered" evidence="1">
    <location>
        <begin position="149"/>
        <end position="174"/>
    </location>
</feature>
<name>A0A1E7L9W2_9ACTN</name>
<feature type="region of interest" description="Disordered" evidence="1">
    <location>
        <begin position="267"/>
        <end position="304"/>
    </location>
</feature>
<evidence type="ECO:0008006" key="6">
    <source>
        <dbReference type="Google" id="ProtNLM"/>
    </source>
</evidence>
<dbReference type="InterPro" id="IPR052698">
    <property type="entry name" value="MoCofactor_Util/Proc"/>
</dbReference>
<dbReference type="PANTHER" id="PTHR30388">
    <property type="entry name" value="ALDEHYDE OXIDOREDUCTASE MOLYBDENUM COFACTOR ASSEMBLY PROTEIN"/>
    <property type="match status" value="1"/>
</dbReference>
<evidence type="ECO:0000313" key="4">
    <source>
        <dbReference type="EMBL" id="OEV12928.1"/>
    </source>
</evidence>
<feature type="domain" description="XdhC Rossmann" evidence="3">
    <location>
        <begin position="120"/>
        <end position="257"/>
    </location>
</feature>
<organism evidence="4 5">
    <name type="scientific">Streptomyces nanshensis</name>
    <dbReference type="NCBI Taxonomy" id="518642"/>
    <lineage>
        <taxon>Bacteria</taxon>
        <taxon>Bacillati</taxon>
        <taxon>Actinomycetota</taxon>
        <taxon>Actinomycetes</taxon>
        <taxon>Kitasatosporales</taxon>
        <taxon>Streptomycetaceae</taxon>
        <taxon>Streptomyces</taxon>
    </lineage>
</organism>
<dbReference type="InterPro" id="IPR027051">
    <property type="entry name" value="XdhC_Rossmann_dom"/>
</dbReference>
<proteinExistence type="predicted"/>
<feature type="domain" description="XdhC- CoxI" evidence="2">
    <location>
        <begin position="13"/>
        <end position="77"/>
    </location>
</feature>
<dbReference type="AlphaFoldDB" id="A0A1E7L9W2"/>
<dbReference type="PANTHER" id="PTHR30388:SF4">
    <property type="entry name" value="MOLYBDENUM COFACTOR INSERTION CHAPERONE PAOD"/>
    <property type="match status" value="1"/>
</dbReference>
<evidence type="ECO:0000259" key="3">
    <source>
        <dbReference type="Pfam" id="PF13478"/>
    </source>
</evidence>
<reference evidence="4 5" key="1">
    <citation type="journal article" date="2016" name="Front. Microbiol.">
        <title>Comparative Genomics Analysis of Streptomyces Species Reveals Their Adaptation to the Marine Environment and Their Diversity at the Genomic Level.</title>
        <authorList>
            <person name="Tian X."/>
            <person name="Zhang Z."/>
            <person name="Yang T."/>
            <person name="Chen M."/>
            <person name="Li J."/>
            <person name="Chen F."/>
            <person name="Yang J."/>
            <person name="Li W."/>
            <person name="Zhang B."/>
            <person name="Zhang Z."/>
            <person name="Wu J."/>
            <person name="Zhang C."/>
            <person name="Long L."/>
            <person name="Xiao J."/>
        </authorList>
    </citation>
    <scope>NUCLEOTIDE SEQUENCE [LARGE SCALE GENOMIC DNA]</scope>
    <source>
        <strain evidence="4 5">SCSIO 10429</strain>
    </source>
</reference>
<feature type="compositionally biased region" description="Low complexity" evidence="1">
    <location>
        <begin position="270"/>
        <end position="286"/>
    </location>
</feature>
<gene>
    <name evidence="4" type="ORF">AN218_05975</name>
</gene>
<keyword evidence="5" id="KW-1185">Reference proteome</keyword>
<comment type="caution">
    <text evidence="4">The sequence shown here is derived from an EMBL/GenBank/DDBJ whole genome shotgun (WGS) entry which is preliminary data.</text>
</comment>
<dbReference type="EMBL" id="LJGW01000110">
    <property type="protein sequence ID" value="OEV12928.1"/>
    <property type="molecule type" value="Genomic_DNA"/>
</dbReference>